<accession>L7VZ27</accession>
<dbReference type="EMBL" id="JX649869">
    <property type="protein sequence ID" value="AGC71355.1"/>
    <property type="molecule type" value="Genomic_DNA"/>
</dbReference>
<reference evidence="1" key="1">
    <citation type="submission" date="2012-09" db="EMBL/GenBank/DDBJ databases">
        <title>Metagenomic Characterization of a Microbial Community in Wastewater Detects High Levels of Antibiotic Resistance.</title>
        <authorList>
            <person name="Abrams M."/>
            <person name="Caldwell A."/>
            <person name="Vandaei E."/>
            <person name="Lee W."/>
            <person name="Perrott J."/>
            <person name="Khan S.Y."/>
            <person name="Ta J."/>
            <person name="Romero D."/>
            <person name="Nguyen V."/>
            <person name="Pourmand N."/>
            <person name="Ouverney C.C."/>
        </authorList>
    </citation>
    <scope>NUCLEOTIDE SEQUENCE</scope>
</reference>
<name>L7VZ27_9BACT</name>
<evidence type="ECO:0000313" key="1">
    <source>
        <dbReference type="EMBL" id="AGC71355.1"/>
    </source>
</evidence>
<organism evidence="1">
    <name type="scientific">uncultured bacterium A1Q1_fos_150</name>
    <dbReference type="NCBI Taxonomy" id="1256549"/>
    <lineage>
        <taxon>Bacteria</taxon>
        <taxon>environmental samples</taxon>
    </lineage>
</organism>
<protein>
    <submittedName>
        <fullName evidence="1">Uncharacterized protein</fullName>
    </submittedName>
</protein>
<sequence length="37" mass="4100">MHFLQDLSLQLLLCSDLSDCSFEQEACSVFATFSAQA</sequence>
<dbReference type="AlphaFoldDB" id="L7VZ27"/>
<proteinExistence type="predicted"/>